<dbReference type="GO" id="GO:0016758">
    <property type="term" value="F:hexosyltransferase activity"/>
    <property type="evidence" value="ECO:0007669"/>
    <property type="project" value="InterPro"/>
</dbReference>
<evidence type="ECO:0000313" key="13">
    <source>
        <dbReference type="WBParaSite" id="PSAMB.scaffold463size50280.g6154.t1"/>
    </source>
</evidence>
<dbReference type="GO" id="GO:0006493">
    <property type="term" value="P:protein O-linked glycosylation"/>
    <property type="evidence" value="ECO:0007669"/>
    <property type="project" value="TreeGrafter"/>
</dbReference>
<sequence length="400" mass="45443">MLPALLFNALLNVKWQSKCRSKLPIQVAAKWSQDHPTPSDRRRHRFPLDDDRNPDGSMRRACLLRLTFVGYASLLVVLLLHHYLLLDLSGAVVAELVNRTEARLNDALQLSGGVIWARQQFVQSATFGTESRFLLTPTMGSTNCSRLLTVYILKSRPDEFFQRAAIRDTWGKTLKGRLVFVVGQATTSAKYQVETALKLEADRNKDLLFVDFADTYKNLSLKSVAILRWADRFCQQASFFFQGDTDAVVFPEVVENFATKHIANQSRIYGSCWKLGRVVRVGKWQMDQKLYVPTHYPTYCSGAAYLMTRDIPGRLLGVLQPSRPYFPIDDAFFTGVLAEAAGVQRISIDGIHWRDSLESTMLTCKCPRVLAVIEFKSSQQLRNAWHDLSAKLRVCSFDYD</sequence>
<feature type="transmembrane region" description="Helical" evidence="10">
    <location>
        <begin position="62"/>
        <end position="84"/>
    </location>
</feature>
<evidence type="ECO:0000256" key="6">
    <source>
        <dbReference type="ARBA" id="ARBA00022968"/>
    </source>
</evidence>
<evidence type="ECO:0000256" key="2">
    <source>
        <dbReference type="ARBA" id="ARBA00008661"/>
    </source>
</evidence>
<dbReference type="Gene3D" id="3.90.550.50">
    <property type="match status" value="1"/>
</dbReference>
<evidence type="ECO:0000256" key="5">
    <source>
        <dbReference type="ARBA" id="ARBA00022692"/>
    </source>
</evidence>
<keyword evidence="5 10" id="KW-0812">Transmembrane</keyword>
<dbReference type="WBParaSite" id="PSAMB.scaffold463size50280.g6154.t1">
    <property type="protein sequence ID" value="PSAMB.scaffold463size50280.g6154.t1"/>
    <property type="gene ID" value="PSAMB.scaffold463size50280.g6154"/>
</dbReference>
<keyword evidence="12" id="KW-1185">Reference proteome</keyword>
<evidence type="ECO:0000256" key="7">
    <source>
        <dbReference type="ARBA" id="ARBA00022989"/>
    </source>
</evidence>
<protein>
    <recommendedName>
        <fullName evidence="10">Hexosyltransferase</fullName>
        <ecNumber evidence="10">2.4.1.-</ecNumber>
    </recommendedName>
</protein>
<evidence type="ECO:0000256" key="11">
    <source>
        <dbReference type="SAM" id="MobiDB-lite"/>
    </source>
</evidence>
<dbReference type="InterPro" id="IPR002659">
    <property type="entry name" value="Glyco_trans_31"/>
</dbReference>
<organism evidence="12 13">
    <name type="scientific">Plectus sambesii</name>
    <dbReference type="NCBI Taxonomy" id="2011161"/>
    <lineage>
        <taxon>Eukaryota</taxon>
        <taxon>Metazoa</taxon>
        <taxon>Ecdysozoa</taxon>
        <taxon>Nematoda</taxon>
        <taxon>Chromadorea</taxon>
        <taxon>Plectida</taxon>
        <taxon>Plectina</taxon>
        <taxon>Plectoidea</taxon>
        <taxon>Plectidae</taxon>
        <taxon>Plectus</taxon>
    </lineage>
</organism>
<dbReference type="Pfam" id="PF01762">
    <property type="entry name" value="Galactosyl_T"/>
    <property type="match status" value="1"/>
</dbReference>
<comment type="similarity">
    <text evidence="2 10">Belongs to the glycosyltransferase 31 family.</text>
</comment>
<evidence type="ECO:0000256" key="10">
    <source>
        <dbReference type="RuleBase" id="RU363063"/>
    </source>
</evidence>
<keyword evidence="3 10" id="KW-0328">Glycosyltransferase</keyword>
<comment type="subcellular location">
    <subcellularLocation>
        <location evidence="1 10">Golgi apparatus membrane</location>
        <topology evidence="1 10">Single-pass type II membrane protein</topology>
    </subcellularLocation>
</comment>
<dbReference type="PANTHER" id="PTHR11214:SF3">
    <property type="entry name" value="BETA-1,3-GALACTOSYLTRANSFERASE 6"/>
    <property type="match status" value="1"/>
</dbReference>
<keyword evidence="9 10" id="KW-0472">Membrane</keyword>
<keyword evidence="7 10" id="KW-1133">Transmembrane helix</keyword>
<dbReference type="AlphaFoldDB" id="A0A914WP57"/>
<reference evidence="13" key="1">
    <citation type="submission" date="2022-11" db="UniProtKB">
        <authorList>
            <consortium name="WormBaseParasite"/>
        </authorList>
    </citation>
    <scope>IDENTIFICATION</scope>
</reference>
<name>A0A914WP57_9BILA</name>
<dbReference type="GO" id="GO:0000139">
    <property type="term" value="C:Golgi membrane"/>
    <property type="evidence" value="ECO:0007669"/>
    <property type="project" value="UniProtKB-SubCell"/>
</dbReference>
<evidence type="ECO:0000256" key="1">
    <source>
        <dbReference type="ARBA" id="ARBA00004323"/>
    </source>
</evidence>
<evidence type="ECO:0000256" key="9">
    <source>
        <dbReference type="ARBA" id="ARBA00023136"/>
    </source>
</evidence>
<evidence type="ECO:0000256" key="3">
    <source>
        <dbReference type="ARBA" id="ARBA00022676"/>
    </source>
</evidence>
<feature type="region of interest" description="Disordered" evidence="11">
    <location>
        <begin position="30"/>
        <end position="52"/>
    </location>
</feature>
<evidence type="ECO:0000313" key="12">
    <source>
        <dbReference type="Proteomes" id="UP000887566"/>
    </source>
</evidence>
<accession>A0A914WP57</accession>
<evidence type="ECO:0000256" key="8">
    <source>
        <dbReference type="ARBA" id="ARBA00023034"/>
    </source>
</evidence>
<dbReference type="EC" id="2.4.1.-" evidence="10"/>
<keyword evidence="4" id="KW-0808">Transferase</keyword>
<keyword evidence="8 10" id="KW-0333">Golgi apparatus</keyword>
<dbReference type="PANTHER" id="PTHR11214">
    <property type="entry name" value="BETA-1,3-N-ACETYLGLUCOSAMINYLTRANSFERASE"/>
    <property type="match status" value="1"/>
</dbReference>
<dbReference type="Proteomes" id="UP000887566">
    <property type="component" value="Unplaced"/>
</dbReference>
<proteinExistence type="inferred from homology"/>
<evidence type="ECO:0000256" key="4">
    <source>
        <dbReference type="ARBA" id="ARBA00022679"/>
    </source>
</evidence>
<keyword evidence="6 10" id="KW-0735">Signal-anchor</keyword>